<comment type="caution">
    <text evidence="1">The sequence shown here is derived from an EMBL/GenBank/DDBJ whole genome shotgun (WGS) entry which is preliminary data.</text>
</comment>
<evidence type="ECO:0000313" key="2">
    <source>
        <dbReference type="Proteomes" id="UP000475862"/>
    </source>
</evidence>
<dbReference type="OrthoDB" id="6627960at2759"/>
<evidence type="ECO:0000313" key="1">
    <source>
        <dbReference type="EMBL" id="KAE9541315.1"/>
    </source>
</evidence>
<protein>
    <submittedName>
        <fullName evidence="1">Uncharacterized protein</fullName>
    </submittedName>
</protein>
<gene>
    <name evidence="1" type="ORF">AGLY_004560</name>
</gene>
<sequence length="186" mass="22050">MESKFKRFYFECLLTEIVDPQFGKRFLKNVHGQINGAPERALAAVDRLQIANSRRGLNTTRLRIVKTPNSESSRPVCLWSVGINKVGRKKNCYYLKEKYCVESMGPKETRRTHMNEELMQRILKSRRISWAGHVWRAECQIVHNITLWKPDNKRPRGRLRQRWSDRVRDDLKLMGIREGERLAKNR</sequence>
<keyword evidence="2" id="KW-1185">Reference proteome</keyword>
<reference evidence="1 2" key="1">
    <citation type="submission" date="2019-08" db="EMBL/GenBank/DDBJ databases">
        <title>The genome of the soybean aphid Biotype 1, its phylome, world population structure and adaptation to the North American continent.</title>
        <authorList>
            <person name="Giordano R."/>
            <person name="Donthu R.K."/>
            <person name="Hernandez A.G."/>
            <person name="Wright C.L."/>
            <person name="Zimin A.V."/>
        </authorList>
    </citation>
    <scope>NUCLEOTIDE SEQUENCE [LARGE SCALE GENOMIC DNA]</scope>
    <source>
        <tissue evidence="1">Whole aphids</tissue>
    </source>
</reference>
<organism evidence="1 2">
    <name type="scientific">Aphis glycines</name>
    <name type="common">Soybean aphid</name>
    <dbReference type="NCBI Taxonomy" id="307491"/>
    <lineage>
        <taxon>Eukaryota</taxon>
        <taxon>Metazoa</taxon>
        <taxon>Ecdysozoa</taxon>
        <taxon>Arthropoda</taxon>
        <taxon>Hexapoda</taxon>
        <taxon>Insecta</taxon>
        <taxon>Pterygota</taxon>
        <taxon>Neoptera</taxon>
        <taxon>Paraneoptera</taxon>
        <taxon>Hemiptera</taxon>
        <taxon>Sternorrhyncha</taxon>
        <taxon>Aphidomorpha</taxon>
        <taxon>Aphidoidea</taxon>
        <taxon>Aphididae</taxon>
        <taxon>Aphidini</taxon>
        <taxon>Aphis</taxon>
        <taxon>Aphis</taxon>
    </lineage>
</organism>
<dbReference type="Proteomes" id="UP000475862">
    <property type="component" value="Unassembled WGS sequence"/>
</dbReference>
<name>A0A6G0TYJ9_APHGL</name>
<dbReference type="AlphaFoldDB" id="A0A6G0TYJ9"/>
<proteinExistence type="predicted"/>
<accession>A0A6G0TYJ9</accession>
<dbReference type="EMBL" id="VYZN01000013">
    <property type="protein sequence ID" value="KAE9541315.1"/>
    <property type="molecule type" value="Genomic_DNA"/>
</dbReference>